<name>A0ABP9N5W5_9PSEU</name>
<accession>A0ABP9N5W5</accession>
<comment type="caution">
    <text evidence="1">The sequence shown here is derived from an EMBL/GenBank/DDBJ whole genome shotgun (WGS) entry which is preliminary data.</text>
</comment>
<dbReference type="Proteomes" id="UP001500804">
    <property type="component" value="Unassembled WGS sequence"/>
</dbReference>
<proteinExistence type="predicted"/>
<sequence>MEIALRFPCSEESAGRCVRSQRLPAPTLGSALGDLRALVRVLVRLDIGGPVFGLVVTARITRTR</sequence>
<organism evidence="1 2">
    <name type="scientific">Pseudonocardia adelaidensis</name>
    <dbReference type="NCBI Taxonomy" id="648754"/>
    <lineage>
        <taxon>Bacteria</taxon>
        <taxon>Bacillati</taxon>
        <taxon>Actinomycetota</taxon>
        <taxon>Actinomycetes</taxon>
        <taxon>Pseudonocardiales</taxon>
        <taxon>Pseudonocardiaceae</taxon>
        <taxon>Pseudonocardia</taxon>
    </lineage>
</organism>
<gene>
    <name evidence="1" type="ORF">GCM10023320_01180</name>
</gene>
<dbReference type="EMBL" id="BAABJO010000001">
    <property type="protein sequence ID" value="GAA5109990.1"/>
    <property type="molecule type" value="Genomic_DNA"/>
</dbReference>
<protein>
    <submittedName>
        <fullName evidence="1">Uncharacterized protein</fullName>
    </submittedName>
</protein>
<keyword evidence="2" id="KW-1185">Reference proteome</keyword>
<evidence type="ECO:0000313" key="1">
    <source>
        <dbReference type="EMBL" id="GAA5109990.1"/>
    </source>
</evidence>
<evidence type="ECO:0000313" key="2">
    <source>
        <dbReference type="Proteomes" id="UP001500804"/>
    </source>
</evidence>
<reference evidence="2" key="1">
    <citation type="journal article" date="2019" name="Int. J. Syst. Evol. Microbiol.">
        <title>The Global Catalogue of Microorganisms (GCM) 10K type strain sequencing project: providing services to taxonomists for standard genome sequencing and annotation.</title>
        <authorList>
            <consortium name="The Broad Institute Genomics Platform"/>
            <consortium name="The Broad Institute Genome Sequencing Center for Infectious Disease"/>
            <person name="Wu L."/>
            <person name="Ma J."/>
        </authorList>
    </citation>
    <scope>NUCLEOTIDE SEQUENCE [LARGE SCALE GENOMIC DNA]</scope>
    <source>
        <strain evidence="2">JCM 18302</strain>
    </source>
</reference>